<organism evidence="4 5">
    <name type="scientific">Coniophora puteana (strain RWD-64-598)</name>
    <name type="common">Brown rot fungus</name>
    <dbReference type="NCBI Taxonomy" id="741705"/>
    <lineage>
        <taxon>Eukaryota</taxon>
        <taxon>Fungi</taxon>
        <taxon>Dikarya</taxon>
        <taxon>Basidiomycota</taxon>
        <taxon>Agaricomycotina</taxon>
        <taxon>Agaricomycetes</taxon>
        <taxon>Agaricomycetidae</taxon>
        <taxon>Boletales</taxon>
        <taxon>Coniophorineae</taxon>
        <taxon>Coniophoraceae</taxon>
        <taxon>Coniophora</taxon>
    </lineage>
</organism>
<dbReference type="OMA" id="YHAWALI"/>
<comment type="caution">
    <text evidence="4">The sequence shown here is derived from an EMBL/GenBank/DDBJ whole genome shotgun (WGS) entry which is preliminary data.</text>
</comment>
<sequence length="666" mass="69592">MSASLISASTLAFAALCGALAPSGPWDAFNYAPDSRTVVPASVHGTSGNVAGADALVNATSGSGSATLTGDGSYVTLDFGKEVGGIVSLQITNATSSSAFSLSFTESPLFISPTESDDSSYTTHLENSDGVEAVLAPLTTGLWTQPAALLRGGFRYLTIVSNADDALSIANVSLGITFEPTMEGSLKDYTGYFYTQDSGSEDPDFLNKVWYGGAYTVQTNIIASDQARQNSPGYAGWANNASGGPVDGPILVDGAKRDRNVWPGDMGISSHTRQVSVNDLLPLNNSLRVMFASQNPNGALQYSGPPINASGSDTYISWTLIGLHNYYLYTGDLSLVQDVWANYTKAVAFLASQVDETGLIDVPVAYSNDWGRLNGQGHNSAANALYYATLVTGAELATAVGDTATATSYNANATAVKAAYNQLLWDADVGMFRDNETSTMYPQDGNSIAVVFNLTTSHEQNANISNGLTNYWTPIGPVCPELNDTIIPFVGGIEIEAHFVAGNGSRALDLIRQEWGYIMTTNLSVQSTFLEGYTTNGSLYYRGADGYDYDASYTSHSHGWSTGPTPALSFYVAGLQLESTQGATWSLAPVLSGLSAAQGGYETPLGWFGANWTVAGGNLTVQVSTPAGTNGTATLPGTGSVTVDGQDAGSGSMSLTGGNHTLVQAV</sequence>
<dbReference type="PANTHER" id="PTHR34987:SF6">
    <property type="entry name" value="ALPHA-L-RHAMNOSIDASE SIX-HAIRPIN GLYCOSIDASE DOMAIN-CONTAINING PROTEIN"/>
    <property type="match status" value="1"/>
</dbReference>
<dbReference type="Gene3D" id="2.60.420.10">
    <property type="entry name" value="Maltose phosphorylase, domain 3"/>
    <property type="match status" value="1"/>
</dbReference>
<dbReference type="KEGG" id="cput:CONPUDRAFT_136584"/>
<dbReference type="Gene3D" id="1.50.10.10">
    <property type="match status" value="1"/>
</dbReference>
<dbReference type="Pfam" id="PF17389">
    <property type="entry name" value="Bac_rhamnosid6H"/>
    <property type="match status" value="1"/>
</dbReference>
<dbReference type="OrthoDB" id="10036721at2759"/>
<feature type="signal peptide" evidence="1">
    <location>
        <begin position="1"/>
        <end position="19"/>
    </location>
</feature>
<dbReference type="PANTHER" id="PTHR34987">
    <property type="entry name" value="C, PUTATIVE (AFU_ORTHOLOGUE AFUA_3G02880)-RELATED"/>
    <property type="match status" value="1"/>
</dbReference>
<feature type="chain" id="PRO_5024381744" evidence="1">
    <location>
        <begin position="20"/>
        <end position="666"/>
    </location>
</feature>
<dbReference type="RefSeq" id="XP_007767770.1">
    <property type="nucleotide sequence ID" value="XM_007769580.1"/>
</dbReference>
<keyword evidence="4" id="KW-0378">Hydrolase</keyword>
<dbReference type="GO" id="GO:0016787">
    <property type="term" value="F:hydrolase activity"/>
    <property type="evidence" value="ECO:0007669"/>
    <property type="project" value="UniProtKB-KW"/>
</dbReference>
<evidence type="ECO:0000256" key="1">
    <source>
        <dbReference type="SAM" id="SignalP"/>
    </source>
</evidence>
<evidence type="ECO:0000259" key="2">
    <source>
        <dbReference type="Pfam" id="PF17389"/>
    </source>
</evidence>
<evidence type="ECO:0000313" key="5">
    <source>
        <dbReference type="Proteomes" id="UP000053558"/>
    </source>
</evidence>
<dbReference type="Pfam" id="PF17390">
    <property type="entry name" value="Bac_rhamnosid_C"/>
    <property type="match status" value="1"/>
</dbReference>
<name>A0A5M3MRZ0_CONPW</name>
<reference evidence="5" key="1">
    <citation type="journal article" date="2012" name="Science">
        <title>The Paleozoic origin of enzymatic lignin decomposition reconstructed from 31 fungal genomes.</title>
        <authorList>
            <person name="Floudas D."/>
            <person name="Binder M."/>
            <person name="Riley R."/>
            <person name="Barry K."/>
            <person name="Blanchette R.A."/>
            <person name="Henrissat B."/>
            <person name="Martinez A.T."/>
            <person name="Otillar R."/>
            <person name="Spatafora J.W."/>
            <person name="Yadav J.S."/>
            <person name="Aerts A."/>
            <person name="Benoit I."/>
            <person name="Boyd A."/>
            <person name="Carlson A."/>
            <person name="Copeland A."/>
            <person name="Coutinho P.M."/>
            <person name="de Vries R.P."/>
            <person name="Ferreira P."/>
            <person name="Findley K."/>
            <person name="Foster B."/>
            <person name="Gaskell J."/>
            <person name="Glotzer D."/>
            <person name="Gorecki P."/>
            <person name="Heitman J."/>
            <person name="Hesse C."/>
            <person name="Hori C."/>
            <person name="Igarashi K."/>
            <person name="Jurgens J.A."/>
            <person name="Kallen N."/>
            <person name="Kersten P."/>
            <person name="Kohler A."/>
            <person name="Kuees U."/>
            <person name="Kumar T.K.A."/>
            <person name="Kuo A."/>
            <person name="LaButti K."/>
            <person name="Larrondo L.F."/>
            <person name="Lindquist E."/>
            <person name="Ling A."/>
            <person name="Lombard V."/>
            <person name="Lucas S."/>
            <person name="Lundell T."/>
            <person name="Martin R."/>
            <person name="McLaughlin D.J."/>
            <person name="Morgenstern I."/>
            <person name="Morin E."/>
            <person name="Murat C."/>
            <person name="Nagy L.G."/>
            <person name="Nolan M."/>
            <person name="Ohm R.A."/>
            <person name="Patyshakuliyeva A."/>
            <person name="Rokas A."/>
            <person name="Ruiz-Duenas F.J."/>
            <person name="Sabat G."/>
            <person name="Salamov A."/>
            <person name="Samejima M."/>
            <person name="Schmutz J."/>
            <person name="Slot J.C."/>
            <person name="St John F."/>
            <person name="Stenlid J."/>
            <person name="Sun H."/>
            <person name="Sun S."/>
            <person name="Syed K."/>
            <person name="Tsang A."/>
            <person name="Wiebenga A."/>
            <person name="Young D."/>
            <person name="Pisabarro A."/>
            <person name="Eastwood D.C."/>
            <person name="Martin F."/>
            <person name="Cullen D."/>
            <person name="Grigoriev I.V."/>
            <person name="Hibbett D.S."/>
        </authorList>
    </citation>
    <scope>NUCLEOTIDE SEQUENCE [LARGE SCALE GENOMIC DNA]</scope>
    <source>
        <strain evidence="5">RWD-64-598 SS2</strain>
    </source>
</reference>
<evidence type="ECO:0000259" key="3">
    <source>
        <dbReference type="Pfam" id="PF17390"/>
    </source>
</evidence>
<accession>A0A5M3MRZ0</accession>
<dbReference type="InterPro" id="IPR012341">
    <property type="entry name" value="6hp_glycosidase-like_sf"/>
</dbReference>
<dbReference type="InterPro" id="IPR035398">
    <property type="entry name" value="Bac_rhamnosid_C"/>
</dbReference>
<dbReference type="EMBL" id="JH711577">
    <property type="protein sequence ID" value="EIW81919.1"/>
    <property type="molecule type" value="Genomic_DNA"/>
</dbReference>
<feature type="domain" description="Alpha-L-rhamnosidase C-terminal" evidence="3">
    <location>
        <begin position="584"/>
        <end position="645"/>
    </location>
</feature>
<keyword evidence="1" id="KW-0732">Signal</keyword>
<evidence type="ECO:0000313" key="4">
    <source>
        <dbReference type="EMBL" id="EIW81919.1"/>
    </source>
</evidence>
<protein>
    <submittedName>
        <fullName evidence="4">Glycoside hydrolase family 78 protein</fullName>
    </submittedName>
</protein>
<dbReference type="AlphaFoldDB" id="A0A5M3MRZ0"/>
<keyword evidence="5" id="KW-1185">Reference proteome</keyword>
<dbReference type="Proteomes" id="UP000053558">
    <property type="component" value="Unassembled WGS sequence"/>
</dbReference>
<dbReference type="SUPFAM" id="SSF48208">
    <property type="entry name" value="Six-hairpin glycosidases"/>
    <property type="match status" value="1"/>
</dbReference>
<feature type="domain" description="Alpha-L-rhamnosidase six-hairpin glycosidase" evidence="2">
    <location>
        <begin position="250"/>
        <end position="467"/>
    </location>
</feature>
<dbReference type="InterPro" id="IPR008928">
    <property type="entry name" value="6-hairpin_glycosidase_sf"/>
</dbReference>
<dbReference type="GO" id="GO:0005975">
    <property type="term" value="P:carbohydrate metabolic process"/>
    <property type="evidence" value="ECO:0007669"/>
    <property type="project" value="InterPro"/>
</dbReference>
<proteinExistence type="predicted"/>
<dbReference type="InterPro" id="IPR035396">
    <property type="entry name" value="Bac_rhamnosid6H"/>
</dbReference>
<dbReference type="GeneID" id="19200923"/>
<gene>
    <name evidence="4" type="ORF">CONPUDRAFT_136584</name>
</gene>